<dbReference type="InterPro" id="IPR014756">
    <property type="entry name" value="Ig_E-set"/>
</dbReference>
<dbReference type="Pfam" id="PF16423">
    <property type="entry name" value="COE1_HLH"/>
    <property type="match status" value="1"/>
</dbReference>
<dbReference type="SUPFAM" id="SSF81296">
    <property type="entry name" value="E set domains"/>
    <property type="match status" value="1"/>
</dbReference>
<feature type="region of interest" description="Disordered" evidence="11">
    <location>
        <begin position="221"/>
        <end position="262"/>
    </location>
</feature>
<evidence type="ECO:0000256" key="3">
    <source>
        <dbReference type="ARBA" id="ARBA00022723"/>
    </source>
</evidence>
<dbReference type="InterPro" id="IPR018473">
    <property type="entry name" value="Hermes_transposase_DNA-db"/>
</dbReference>
<organism evidence="13 14">
    <name type="scientific">Drosophila gunungcola</name>
    <name type="common">fruit fly</name>
    <dbReference type="NCBI Taxonomy" id="103775"/>
    <lineage>
        <taxon>Eukaryota</taxon>
        <taxon>Metazoa</taxon>
        <taxon>Ecdysozoa</taxon>
        <taxon>Arthropoda</taxon>
        <taxon>Hexapoda</taxon>
        <taxon>Insecta</taxon>
        <taxon>Pterygota</taxon>
        <taxon>Neoptera</taxon>
        <taxon>Endopterygota</taxon>
        <taxon>Diptera</taxon>
        <taxon>Brachycera</taxon>
        <taxon>Muscomorpha</taxon>
        <taxon>Ephydroidea</taxon>
        <taxon>Drosophilidae</taxon>
        <taxon>Drosophila</taxon>
        <taxon>Sophophora</taxon>
    </lineage>
</organism>
<evidence type="ECO:0000256" key="6">
    <source>
        <dbReference type="ARBA" id="ARBA00023015"/>
    </source>
</evidence>
<dbReference type="EMBL" id="JAMKOV010000007">
    <property type="protein sequence ID" value="KAI8038327.1"/>
    <property type="molecule type" value="Genomic_DNA"/>
</dbReference>
<dbReference type="InterPro" id="IPR003523">
    <property type="entry name" value="Transcription_factor_COE"/>
</dbReference>
<keyword evidence="9 10" id="KW-0539">Nucleus</keyword>
<dbReference type="InterPro" id="IPR002909">
    <property type="entry name" value="IPT_dom"/>
</dbReference>
<keyword evidence="10" id="KW-0217">Developmental protein</keyword>
<protein>
    <recommendedName>
        <fullName evidence="12">IPT/TIG domain-containing protein</fullName>
    </recommendedName>
</protein>
<dbReference type="InterPro" id="IPR032201">
    <property type="entry name" value="COE_HLH"/>
</dbReference>
<feature type="region of interest" description="Disordered" evidence="11">
    <location>
        <begin position="57"/>
        <end position="77"/>
    </location>
</feature>
<name>A0A9Q0BMV7_9MUSC</name>
<dbReference type="Gene3D" id="2.60.40.3180">
    <property type="entry name" value="Transcription factor COE1, DNA-binding domain"/>
    <property type="match status" value="1"/>
</dbReference>
<keyword evidence="6 10" id="KW-0805">Transcription regulation</keyword>
<dbReference type="InterPro" id="IPR038173">
    <property type="entry name" value="COE_DBD_sf"/>
</dbReference>
<dbReference type="GO" id="GO:0003677">
    <property type="term" value="F:DNA binding"/>
    <property type="evidence" value="ECO:0007669"/>
    <property type="project" value="UniProtKB-KW"/>
</dbReference>
<dbReference type="Proteomes" id="UP001059596">
    <property type="component" value="Unassembled WGS sequence"/>
</dbReference>
<evidence type="ECO:0000313" key="14">
    <source>
        <dbReference type="Proteomes" id="UP001059596"/>
    </source>
</evidence>
<evidence type="ECO:0000256" key="5">
    <source>
        <dbReference type="ARBA" id="ARBA00022833"/>
    </source>
</evidence>
<evidence type="ECO:0000256" key="2">
    <source>
        <dbReference type="ARBA" id="ARBA00010340"/>
    </source>
</evidence>
<evidence type="ECO:0000256" key="8">
    <source>
        <dbReference type="ARBA" id="ARBA00023163"/>
    </source>
</evidence>
<keyword evidence="5 10" id="KW-0862">Zinc</keyword>
<comment type="similarity">
    <text evidence="2 10">Belongs to the COE family.</text>
</comment>
<dbReference type="GO" id="GO:0048468">
    <property type="term" value="P:cell development"/>
    <property type="evidence" value="ECO:0007669"/>
    <property type="project" value="UniProtKB-ARBA"/>
</dbReference>
<dbReference type="GO" id="GO:0008270">
    <property type="term" value="F:zinc ion binding"/>
    <property type="evidence" value="ECO:0007669"/>
    <property type="project" value="UniProtKB-KW"/>
</dbReference>
<dbReference type="SMART" id="SM00429">
    <property type="entry name" value="IPT"/>
    <property type="match status" value="1"/>
</dbReference>
<dbReference type="FunFam" id="2.60.40.3180:FF:000004">
    <property type="entry name" value="Transcription factor COE1"/>
    <property type="match status" value="1"/>
</dbReference>
<dbReference type="Gene3D" id="1.10.10.1070">
    <property type="entry name" value="Zinc finger, BED domain-containing"/>
    <property type="match status" value="1"/>
</dbReference>
<feature type="domain" description="IPT/TIG" evidence="12">
    <location>
        <begin position="93"/>
        <end position="183"/>
    </location>
</feature>
<comment type="subcellular location">
    <subcellularLocation>
        <location evidence="1 10">Nucleus</location>
    </subcellularLocation>
</comment>
<dbReference type="Pfam" id="PF16422">
    <property type="entry name" value="COE1_DBD"/>
    <property type="match status" value="1"/>
</dbReference>
<accession>A0A9Q0BMV7</accession>
<keyword evidence="4 10" id="KW-0863">Zinc-finger</keyword>
<dbReference type="InterPro" id="IPR032200">
    <property type="entry name" value="COE_DBD"/>
</dbReference>
<evidence type="ECO:0000256" key="9">
    <source>
        <dbReference type="ARBA" id="ARBA00023242"/>
    </source>
</evidence>
<dbReference type="GO" id="GO:0005634">
    <property type="term" value="C:nucleus"/>
    <property type="evidence" value="ECO:0007669"/>
    <property type="project" value="UniProtKB-SubCell"/>
</dbReference>
<keyword evidence="7 10" id="KW-0238">DNA-binding</keyword>
<dbReference type="AlphaFoldDB" id="A0A9Q0BMV7"/>
<dbReference type="Gene3D" id="1.10.287.4280">
    <property type="match status" value="1"/>
</dbReference>
<keyword evidence="8 10" id="KW-0804">Transcription</keyword>
<evidence type="ECO:0000256" key="11">
    <source>
        <dbReference type="SAM" id="MobiDB-lite"/>
    </source>
</evidence>
<dbReference type="FunFam" id="1.10.287.4280:FF:000001">
    <property type="entry name" value="transcription factor COE1 isoform X2"/>
    <property type="match status" value="1"/>
</dbReference>
<evidence type="ECO:0000256" key="7">
    <source>
        <dbReference type="ARBA" id="ARBA00023125"/>
    </source>
</evidence>
<reference evidence="13" key="1">
    <citation type="journal article" date="2023" name="Genome Biol. Evol.">
        <title>Long-read-based Genome Assembly of Drosophila gunungcola Reveals Fewer Chemosensory Genes in Flower-breeding Species.</title>
        <authorList>
            <person name="Negi A."/>
            <person name="Liao B.Y."/>
            <person name="Yeh S.D."/>
        </authorList>
    </citation>
    <scope>NUCLEOTIDE SEQUENCE</scope>
    <source>
        <strain evidence="13">Sukarami</strain>
    </source>
</reference>
<feature type="compositionally biased region" description="Low complexity" evidence="11">
    <location>
        <begin position="249"/>
        <end position="262"/>
    </location>
</feature>
<gene>
    <name evidence="13" type="ORF">M5D96_008221</name>
</gene>
<evidence type="ECO:0000313" key="13">
    <source>
        <dbReference type="EMBL" id="KAI8038327.1"/>
    </source>
</evidence>
<dbReference type="FunFam" id="2.60.40.10:FF:001458">
    <property type="entry name" value="EBF transcription factor 3b"/>
    <property type="match status" value="1"/>
</dbReference>
<feature type="compositionally biased region" description="Polar residues" evidence="11">
    <location>
        <begin position="68"/>
        <end position="77"/>
    </location>
</feature>
<evidence type="ECO:0000259" key="12">
    <source>
        <dbReference type="SMART" id="SM00429"/>
    </source>
</evidence>
<proteinExistence type="inferred from homology"/>
<dbReference type="Pfam" id="PF01833">
    <property type="entry name" value="TIG"/>
    <property type="match status" value="1"/>
</dbReference>
<evidence type="ECO:0000256" key="4">
    <source>
        <dbReference type="ARBA" id="ARBA00022771"/>
    </source>
</evidence>
<dbReference type="SUPFAM" id="SSF140996">
    <property type="entry name" value="Hermes dimerisation domain"/>
    <property type="match status" value="1"/>
</dbReference>
<comment type="caution">
    <text evidence="13">The sequence shown here is derived from an EMBL/GenBank/DDBJ whole genome shotgun (WGS) entry which is preliminary data.</text>
</comment>
<dbReference type="Pfam" id="PF10683">
    <property type="entry name" value="DBD_Tnp_Hermes"/>
    <property type="match status" value="1"/>
</dbReference>
<dbReference type="InterPro" id="IPR038006">
    <property type="entry name" value="COE_IPT"/>
</dbReference>
<keyword evidence="14" id="KW-1185">Reference proteome</keyword>
<dbReference type="PANTHER" id="PTHR10747">
    <property type="entry name" value="TRANSCRIPTION FACTOR COE FAMILY MEMBER"/>
    <property type="match status" value="1"/>
</dbReference>
<dbReference type="CDD" id="cd01175">
    <property type="entry name" value="IPT_COE"/>
    <property type="match status" value="1"/>
</dbReference>
<evidence type="ECO:0000256" key="10">
    <source>
        <dbReference type="RuleBase" id="RU004489"/>
    </source>
</evidence>
<dbReference type="Gene3D" id="2.60.40.10">
    <property type="entry name" value="Immunoglobulins"/>
    <property type="match status" value="1"/>
</dbReference>
<dbReference type="InterPro" id="IPR013783">
    <property type="entry name" value="Ig-like_fold"/>
</dbReference>
<dbReference type="GO" id="GO:0048731">
    <property type="term" value="P:system development"/>
    <property type="evidence" value="ECO:0007669"/>
    <property type="project" value="UniProtKB-ARBA"/>
</dbReference>
<keyword evidence="3 10" id="KW-0479">Metal-binding</keyword>
<dbReference type="GO" id="GO:0003700">
    <property type="term" value="F:DNA-binding transcription factor activity"/>
    <property type="evidence" value="ECO:0007669"/>
    <property type="project" value="InterPro"/>
</dbReference>
<sequence length="737" mass="81320">MHLFFLKFFLKCNQNCLKNAGNPRDMRRFQVVISTQVAVDGPLLAISDNMFVHNNSKHGRRAKRLDTTEGTGNTSLSISGHPLAPDSTYDVATPCIKAISPSEGWTTGGATVIIVGDNFFDGLQVVFGTMLVWSELITSHAIRVQTPPRHIPGVVEVTLSYKSKQFCKGSPALNEPTIDYGFQRLQKLIPRHPGDPEKLQKEIILKRAADLVEALYSMPSVQDGSGQWTEDDYQRAQSSSVSPRGGYCSSASTPHSSGGSYGATAASAAVAATANGYAPAPNMGTLSSSPGSVFNSTSMSAVSSTWHQAFVQHHHAATAHPHHHYPHPHQPWHNPAVSAATAAANPEASSTGERATDKVTQAVVEWCVANCRPLNIAQDTGLRKLVSVLLDIGSEYGRNVCVEDLLPETGVNWYEEKLKLARSEMSCARANGYSIAVAEERNSSVDSFFLSSTVHYVREGRKCTQLLGVSNVPRNTSATETYILKLTEATLRDLDCDLVDDDPIFVYDEQACVKTVFEGKRTLFCINSLLDRVVEKAFNDVSELRNVLKKAKELVILGVLPQPISSGLVETCHTLKSLEANWGIITKEDENLIEGCEFAGLVAINNLLAHFEKCCQTLESGTSPTLHLVIPHIHRLRKYCAGESRHSMEVALKRVLIDNIDWMVLPCITKYHMMAHFLFPPTNRLLQFSQEEREETIDNCQEFMKRYCSSQHPEKVEQVLIKGEGEVVRERDIELDD</sequence>
<evidence type="ECO:0000256" key="1">
    <source>
        <dbReference type="ARBA" id="ARBA00004123"/>
    </source>
</evidence>